<dbReference type="PROSITE" id="PS50206">
    <property type="entry name" value="RHODANESE_3"/>
    <property type="match status" value="1"/>
</dbReference>
<dbReference type="InterPro" id="IPR050229">
    <property type="entry name" value="GlpE_sulfurtransferase"/>
</dbReference>
<dbReference type="EMBL" id="FOGF01000029">
    <property type="protein sequence ID" value="SER26020.1"/>
    <property type="molecule type" value="Genomic_DNA"/>
</dbReference>
<evidence type="ECO:0000259" key="1">
    <source>
        <dbReference type="PROSITE" id="PS50206"/>
    </source>
</evidence>
<evidence type="ECO:0000313" key="2">
    <source>
        <dbReference type="EMBL" id="SER26020.1"/>
    </source>
</evidence>
<dbReference type="AlphaFoldDB" id="A0A1H9MQN1"/>
<reference evidence="2 3" key="1">
    <citation type="submission" date="2016-10" db="EMBL/GenBank/DDBJ databases">
        <authorList>
            <person name="de Groot N.N."/>
        </authorList>
    </citation>
    <scope>NUCLEOTIDE SEQUENCE [LARGE SCALE GENOMIC DNA]</scope>
    <source>
        <strain evidence="2 3">DSM 15827</strain>
    </source>
</reference>
<dbReference type="SUPFAM" id="SSF52821">
    <property type="entry name" value="Rhodanese/Cell cycle control phosphatase"/>
    <property type="match status" value="1"/>
</dbReference>
<name>A0A1H9MQN1_9LACT</name>
<feature type="domain" description="Rhodanese" evidence="1">
    <location>
        <begin position="15"/>
        <end position="98"/>
    </location>
</feature>
<dbReference type="PANTHER" id="PTHR43031">
    <property type="entry name" value="FAD-DEPENDENT OXIDOREDUCTASE"/>
    <property type="match status" value="1"/>
</dbReference>
<gene>
    <name evidence="2" type="ORF">SAMN05421767_12913</name>
</gene>
<dbReference type="Pfam" id="PF00581">
    <property type="entry name" value="Rhodanese"/>
    <property type="match status" value="1"/>
</dbReference>
<organism evidence="2 3">
    <name type="scientific">Granulicatella balaenopterae</name>
    <dbReference type="NCBI Taxonomy" id="137733"/>
    <lineage>
        <taxon>Bacteria</taxon>
        <taxon>Bacillati</taxon>
        <taxon>Bacillota</taxon>
        <taxon>Bacilli</taxon>
        <taxon>Lactobacillales</taxon>
        <taxon>Carnobacteriaceae</taxon>
        <taxon>Granulicatella</taxon>
    </lineage>
</organism>
<protein>
    <submittedName>
        <fullName evidence="2">Rhodanese-related sulfurtransferase</fullName>
    </submittedName>
</protein>
<accession>A0A1H9MQN1</accession>
<dbReference type="Proteomes" id="UP000198556">
    <property type="component" value="Unassembled WGS sequence"/>
</dbReference>
<sequence>MQEEISMKDFEELIKIKEINLIDVREVHEFKAGHVKGAVNFPMSEFGAKYQELTKDEVYYFICRSGNRSGMICEFLNLQGYHGINVLGGMLEWTGEVV</sequence>
<dbReference type="STRING" id="137733.SAMN05421767_12913"/>
<dbReference type="CDD" id="cd00158">
    <property type="entry name" value="RHOD"/>
    <property type="match status" value="1"/>
</dbReference>
<dbReference type="Gene3D" id="3.40.250.10">
    <property type="entry name" value="Rhodanese-like domain"/>
    <property type="match status" value="1"/>
</dbReference>
<keyword evidence="2" id="KW-0808">Transferase</keyword>
<evidence type="ECO:0000313" key="3">
    <source>
        <dbReference type="Proteomes" id="UP000198556"/>
    </source>
</evidence>
<proteinExistence type="predicted"/>
<dbReference type="SMART" id="SM00450">
    <property type="entry name" value="RHOD"/>
    <property type="match status" value="1"/>
</dbReference>
<keyword evidence="3" id="KW-1185">Reference proteome</keyword>
<dbReference type="PANTHER" id="PTHR43031:SF17">
    <property type="entry name" value="SULFURTRANSFERASE YTWF-RELATED"/>
    <property type="match status" value="1"/>
</dbReference>
<dbReference type="OrthoDB" id="9800872at2"/>
<dbReference type="GO" id="GO:0016740">
    <property type="term" value="F:transferase activity"/>
    <property type="evidence" value="ECO:0007669"/>
    <property type="project" value="UniProtKB-KW"/>
</dbReference>
<dbReference type="InterPro" id="IPR001763">
    <property type="entry name" value="Rhodanese-like_dom"/>
</dbReference>
<dbReference type="InterPro" id="IPR036873">
    <property type="entry name" value="Rhodanese-like_dom_sf"/>
</dbReference>